<feature type="signal peptide" evidence="2">
    <location>
        <begin position="1"/>
        <end position="19"/>
    </location>
</feature>
<dbReference type="Proteomes" id="UP000695562">
    <property type="component" value="Unassembled WGS sequence"/>
</dbReference>
<keyword evidence="2" id="KW-0732">Signal</keyword>
<name>A0A8J4PV22_9MYCE</name>
<sequence>MKFIFISIFLVVSLHLALSTNPSCLICNGITLSSESWLHQNKTEEEAFTLIRNYCIRNPVIKTQCLDILNKDGKTLIHNVYFKNHGQDFGCQEFGYCT</sequence>
<keyword evidence="5" id="KW-1185">Reference proteome</keyword>
<feature type="domain" description="Saposin B-type" evidence="3">
    <location>
        <begin position="20"/>
        <end position="98"/>
    </location>
</feature>
<evidence type="ECO:0000313" key="4">
    <source>
        <dbReference type="EMBL" id="KAF2074095.1"/>
    </source>
</evidence>
<evidence type="ECO:0000259" key="3">
    <source>
        <dbReference type="PROSITE" id="PS50015"/>
    </source>
</evidence>
<reference evidence="4" key="1">
    <citation type="submission" date="2020-01" db="EMBL/GenBank/DDBJ databases">
        <title>Development of genomics and gene disruption for Polysphondylium violaceum indicates a role for the polyketide synthase stlB in stalk morphogenesis.</title>
        <authorList>
            <person name="Narita B."/>
            <person name="Kawabe Y."/>
            <person name="Kin K."/>
            <person name="Saito T."/>
            <person name="Gibbs R."/>
            <person name="Kuspa A."/>
            <person name="Muzny D."/>
            <person name="Queller D."/>
            <person name="Richards S."/>
            <person name="Strassman J."/>
            <person name="Sucgang R."/>
            <person name="Worley K."/>
            <person name="Schaap P."/>
        </authorList>
    </citation>
    <scope>NUCLEOTIDE SEQUENCE</scope>
    <source>
        <strain evidence="4">QSvi11</strain>
    </source>
</reference>
<accession>A0A8J4PV22</accession>
<keyword evidence="1" id="KW-1015">Disulfide bond</keyword>
<dbReference type="SUPFAM" id="SSF47862">
    <property type="entry name" value="Saposin"/>
    <property type="match status" value="1"/>
</dbReference>
<dbReference type="AlphaFoldDB" id="A0A8J4PV22"/>
<dbReference type="EMBL" id="AJWJ01000165">
    <property type="protein sequence ID" value="KAF2074095.1"/>
    <property type="molecule type" value="Genomic_DNA"/>
</dbReference>
<dbReference type="PROSITE" id="PS50015">
    <property type="entry name" value="SAP_B"/>
    <property type="match status" value="1"/>
</dbReference>
<evidence type="ECO:0000313" key="5">
    <source>
        <dbReference type="Proteomes" id="UP000695562"/>
    </source>
</evidence>
<comment type="caution">
    <text evidence="4">The sequence shown here is derived from an EMBL/GenBank/DDBJ whole genome shotgun (WGS) entry which is preliminary data.</text>
</comment>
<dbReference type="Gene3D" id="1.10.225.10">
    <property type="entry name" value="Saposin-like"/>
    <property type="match status" value="1"/>
</dbReference>
<protein>
    <recommendedName>
        <fullName evidence="3">Saposin B-type domain-containing protein</fullName>
    </recommendedName>
</protein>
<dbReference type="InterPro" id="IPR008139">
    <property type="entry name" value="SaposinB_dom"/>
</dbReference>
<dbReference type="InterPro" id="IPR011001">
    <property type="entry name" value="Saposin-like"/>
</dbReference>
<gene>
    <name evidence="4" type="ORF">CYY_004580</name>
</gene>
<proteinExistence type="predicted"/>
<feature type="chain" id="PRO_5035172771" description="Saposin B-type domain-containing protein" evidence="2">
    <location>
        <begin position="20"/>
        <end position="98"/>
    </location>
</feature>
<evidence type="ECO:0000256" key="2">
    <source>
        <dbReference type="SAM" id="SignalP"/>
    </source>
</evidence>
<evidence type="ECO:0000256" key="1">
    <source>
        <dbReference type="ARBA" id="ARBA00023157"/>
    </source>
</evidence>
<organism evidence="4 5">
    <name type="scientific">Polysphondylium violaceum</name>
    <dbReference type="NCBI Taxonomy" id="133409"/>
    <lineage>
        <taxon>Eukaryota</taxon>
        <taxon>Amoebozoa</taxon>
        <taxon>Evosea</taxon>
        <taxon>Eumycetozoa</taxon>
        <taxon>Dictyostelia</taxon>
        <taxon>Dictyosteliales</taxon>
        <taxon>Dictyosteliaceae</taxon>
        <taxon>Polysphondylium</taxon>
    </lineage>
</organism>